<protein>
    <submittedName>
        <fullName evidence="1">HAD-like protein</fullName>
    </submittedName>
</protein>
<reference evidence="1" key="2">
    <citation type="journal article" date="2022" name="New Phytol.">
        <title>Evolutionary transition to the ectomycorrhizal habit in the genomes of a hyperdiverse lineage of mushroom-forming fungi.</title>
        <authorList>
            <person name="Looney B."/>
            <person name="Miyauchi S."/>
            <person name="Morin E."/>
            <person name="Drula E."/>
            <person name="Courty P.E."/>
            <person name="Kohler A."/>
            <person name="Kuo A."/>
            <person name="LaButti K."/>
            <person name="Pangilinan J."/>
            <person name="Lipzen A."/>
            <person name="Riley R."/>
            <person name="Andreopoulos W."/>
            <person name="He G."/>
            <person name="Johnson J."/>
            <person name="Nolan M."/>
            <person name="Tritt A."/>
            <person name="Barry K.W."/>
            <person name="Grigoriev I.V."/>
            <person name="Nagy L.G."/>
            <person name="Hibbett D."/>
            <person name="Henrissat B."/>
            <person name="Matheny P.B."/>
            <person name="Labbe J."/>
            <person name="Martin F.M."/>
        </authorList>
    </citation>
    <scope>NUCLEOTIDE SEQUENCE</scope>
    <source>
        <strain evidence="1">HHB10654</strain>
    </source>
</reference>
<sequence length="403" mass="45546">MLSLDFAPTSEEQNKGERTGARSSKDSLSSIERRRKALGRVGLGVFALGLGVGAVWLGREWTDEELTERKMTRETAPASRWGRTAERFTSMFDYFSKPIWPELLPPPLPAPHQKPYTLLISLDDLLVTSTWDRQHGWRTAKRPGVDYFLAYLSQFYEVVVFTTQHHYTALPILEKLDPYNFFITYKLFREATRASENGPVKDLSYLNRPLDKVLILDAHAEHVAPNRENAIVLKPWKGEKGDRGLVEMIPFLESIGIYKPPDVRTVLQAYEGKDIPHEYALKEAEHKREFIEQWKARGGGKGLSGGGFTLSSLFTSSAEKPSPLPLTYLEAKRREAQALYREEQKYIQEHKDEFERMIEADREAQARELSGPLWASVAAGLGVAPPPMAGEQKEGAKEGAEKA</sequence>
<gene>
    <name evidence="1" type="ORF">BV25DRAFT_1807089</name>
</gene>
<dbReference type="EMBL" id="MU277218">
    <property type="protein sequence ID" value="KAI0060545.1"/>
    <property type="molecule type" value="Genomic_DNA"/>
</dbReference>
<keyword evidence="2" id="KW-1185">Reference proteome</keyword>
<comment type="caution">
    <text evidence="1">The sequence shown here is derived from an EMBL/GenBank/DDBJ whole genome shotgun (WGS) entry which is preliminary data.</text>
</comment>
<organism evidence="1 2">
    <name type="scientific">Artomyces pyxidatus</name>
    <dbReference type="NCBI Taxonomy" id="48021"/>
    <lineage>
        <taxon>Eukaryota</taxon>
        <taxon>Fungi</taxon>
        <taxon>Dikarya</taxon>
        <taxon>Basidiomycota</taxon>
        <taxon>Agaricomycotina</taxon>
        <taxon>Agaricomycetes</taxon>
        <taxon>Russulales</taxon>
        <taxon>Auriscalpiaceae</taxon>
        <taxon>Artomyces</taxon>
    </lineage>
</organism>
<accession>A0ACB8SVQ8</accession>
<dbReference type="Proteomes" id="UP000814140">
    <property type="component" value="Unassembled WGS sequence"/>
</dbReference>
<reference evidence="1" key="1">
    <citation type="submission" date="2021-03" db="EMBL/GenBank/DDBJ databases">
        <authorList>
            <consortium name="DOE Joint Genome Institute"/>
            <person name="Ahrendt S."/>
            <person name="Looney B.P."/>
            <person name="Miyauchi S."/>
            <person name="Morin E."/>
            <person name="Drula E."/>
            <person name="Courty P.E."/>
            <person name="Chicoki N."/>
            <person name="Fauchery L."/>
            <person name="Kohler A."/>
            <person name="Kuo A."/>
            <person name="Labutti K."/>
            <person name="Pangilinan J."/>
            <person name="Lipzen A."/>
            <person name="Riley R."/>
            <person name="Andreopoulos W."/>
            <person name="He G."/>
            <person name="Johnson J."/>
            <person name="Barry K.W."/>
            <person name="Grigoriev I.V."/>
            <person name="Nagy L."/>
            <person name="Hibbett D."/>
            <person name="Henrissat B."/>
            <person name="Matheny P.B."/>
            <person name="Labbe J."/>
            <person name="Martin F."/>
        </authorList>
    </citation>
    <scope>NUCLEOTIDE SEQUENCE</scope>
    <source>
        <strain evidence="1">HHB10654</strain>
    </source>
</reference>
<evidence type="ECO:0000313" key="2">
    <source>
        <dbReference type="Proteomes" id="UP000814140"/>
    </source>
</evidence>
<proteinExistence type="predicted"/>
<name>A0ACB8SVQ8_9AGAM</name>
<evidence type="ECO:0000313" key="1">
    <source>
        <dbReference type="EMBL" id="KAI0060545.1"/>
    </source>
</evidence>